<evidence type="ECO:0000313" key="2">
    <source>
        <dbReference type="EMBL" id="KAF2035930.1"/>
    </source>
</evidence>
<feature type="region of interest" description="Disordered" evidence="1">
    <location>
        <begin position="41"/>
        <end position="61"/>
    </location>
</feature>
<dbReference type="OrthoDB" id="2969215at2759"/>
<keyword evidence="3" id="KW-1185">Reference proteome</keyword>
<proteinExistence type="predicted"/>
<dbReference type="EMBL" id="ML978156">
    <property type="protein sequence ID" value="KAF2035930.1"/>
    <property type="molecule type" value="Genomic_DNA"/>
</dbReference>
<accession>A0A9P4HLW2</accession>
<reference evidence="2" key="1">
    <citation type="journal article" date="2020" name="Stud. Mycol.">
        <title>101 Dothideomycetes genomes: a test case for predicting lifestyles and emergence of pathogens.</title>
        <authorList>
            <person name="Haridas S."/>
            <person name="Albert R."/>
            <person name="Binder M."/>
            <person name="Bloem J."/>
            <person name="Labutti K."/>
            <person name="Salamov A."/>
            <person name="Andreopoulos B."/>
            <person name="Baker S."/>
            <person name="Barry K."/>
            <person name="Bills G."/>
            <person name="Bluhm B."/>
            <person name="Cannon C."/>
            <person name="Castanera R."/>
            <person name="Culley D."/>
            <person name="Daum C."/>
            <person name="Ezra D."/>
            <person name="Gonzalez J."/>
            <person name="Henrissat B."/>
            <person name="Kuo A."/>
            <person name="Liang C."/>
            <person name="Lipzen A."/>
            <person name="Lutzoni F."/>
            <person name="Magnuson J."/>
            <person name="Mondo S."/>
            <person name="Nolan M."/>
            <person name="Ohm R."/>
            <person name="Pangilinan J."/>
            <person name="Park H.-J."/>
            <person name="Ramirez L."/>
            <person name="Alfaro M."/>
            <person name="Sun H."/>
            <person name="Tritt A."/>
            <person name="Yoshinaga Y."/>
            <person name="Zwiers L.-H."/>
            <person name="Turgeon B."/>
            <person name="Goodwin S."/>
            <person name="Spatafora J."/>
            <person name="Crous P."/>
            <person name="Grigoriev I."/>
        </authorList>
    </citation>
    <scope>NUCLEOTIDE SEQUENCE</scope>
    <source>
        <strain evidence="2">CBS 110217</strain>
    </source>
</reference>
<sequence length="165" mass="18283">MFHPLSPPCLTATQPPSTHLLPSDKHDQAALDHIASLPPTEWSSLMLTPPESPPSRSRNSPAIDCSDGLLSRLMDINWPTALPVAQVLLTLLNGSRETREGRGKVLVGATRRVLNESLEWDWVYYCLRHLVIGIVDREWAREAFEGGLRDLGKGVGEWGIGDVVW</sequence>
<comment type="caution">
    <text evidence="2">The sequence shown here is derived from an EMBL/GenBank/DDBJ whole genome shotgun (WGS) entry which is preliminary data.</text>
</comment>
<dbReference type="Gene3D" id="1.25.40.750">
    <property type="entry name" value="Domain of unknown function DUF5071"/>
    <property type="match status" value="1"/>
</dbReference>
<evidence type="ECO:0000256" key="1">
    <source>
        <dbReference type="SAM" id="MobiDB-lite"/>
    </source>
</evidence>
<gene>
    <name evidence="2" type="ORF">EK21DRAFT_53374</name>
</gene>
<organism evidence="2 3">
    <name type="scientific">Setomelanomma holmii</name>
    <dbReference type="NCBI Taxonomy" id="210430"/>
    <lineage>
        <taxon>Eukaryota</taxon>
        <taxon>Fungi</taxon>
        <taxon>Dikarya</taxon>
        <taxon>Ascomycota</taxon>
        <taxon>Pezizomycotina</taxon>
        <taxon>Dothideomycetes</taxon>
        <taxon>Pleosporomycetidae</taxon>
        <taxon>Pleosporales</taxon>
        <taxon>Pleosporineae</taxon>
        <taxon>Phaeosphaeriaceae</taxon>
        <taxon>Setomelanomma</taxon>
    </lineage>
</organism>
<dbReference type="Proteomes" id="UP000799777">
    <property type="component" value="Unassembled WGS sequence"/>
</dbReference>
<protein>
    <submittedName>
        <fullName evidence="2">Uncharacterized protein</fullName>
    </submittedName>
</protein>
<evidence type="ECO:0000313" key="3">
    <source>
        <dbReference type="Proteomes" id="UP000799777"/>
    </source>
</evidence>
<dbReference type="AlphaFoldDB" id="A0A9P4HLW2"/>
<name>A0A9P4HLW2_9PLEO</name>
<dbReference type="InterPro" id="IPR038692">
    <property type="entry name" value="Cthe_2751_sf"/>
</dbReference>